<dbReference type="EMBL" id="SSFD01000299">
    <property type="protein sequence ID" value="TXH80789.1"/>
    <property type="molecule type" value="Genomic_DNA"/>
</dbReference>
<name>A0A5C7SBN9_THASP</name>
<evidence type="ECO:0000256" key="6">
    <source>
        <dbReference type="ARBA" id="ARBA00023288"/>
    </source>
</evidence>
<organism evidence="8 9">
    <name type="scientific">Thauera aminoaromatica</name>
    <dbReference type="NCBI Taxonomy" id="164330"/>
    <lineage>
        <taxon>Bacteria</taxon>
        <taxon>Pseudomonadati</taxon>
        <taxon>Pseudomonadota</taxon>
        <taxon>Betaproteobacteria</taxon>
        <taxon>Rhodocyclales</taxon>
        <taxon>Zoogloeaceae</taxon>
        <taxon>Thauera</taxon>
    </lineage>
</organism>
<evidence type="ECO:0000256" key="5">
    <source>
        <dbReference type="ARBA" id="ARBA00023237"/>
    </source>
</evidence>
<keyword evidence="6" id="KW-0449">Lipoprotein</keyword>
<evidence type="ECO:0000313" key="8">
    <source>
        <dbReference type="EMBL" id="TXH80789.1"/>
    </source>
</evidence>
<proteinExistence type="predicted"/>
<evidence type="ECO:0000256" key="2">
    <source>
        <dbReference type="ARBA" id="ARBA00022729"/>
    </source>
</evidence>
<accession>A0A5C7SBN9</accession>
<dbReference type="GO" id="GO:0009279">
    <property type="term" value="C:cell outer membrane"/>
    <property type="evidence" value="ECO:0007669"/>
    <property type="project" value="UniProtKB-SubCell"/>
</dbReference>
<dbReference type="InterPro" id="IPR032831">
    <property type="entry name" value="LptM_cons"/>
</dbReference>
<dbReference type="Proteomes" id="UP000321192">
    <property type="component" value="Unassembled WGS sequence"/>
</dbReference>
<comment type="caution">
    <text evidence="8">The sequence shown here is derived from an EMBL/GenBank/DDBJ whole genome shotgun (WGS) entry which is preliminary data.</text>
</comment>
<keyword evidence="5" id="KW-0998">Cell outer membrane</keyword>
<gene>
    <name evidence="8" type="ORF">E6Q80_18140</name>
</gene>
<dbReference type="Pfam" id="PF13627">
    <property type="entry name" value="LptM_cons"/>
    <property type="match status" value="1"/>
</dbReference>
<keyword evidence="4" id="KW-0564">Palmitate</keyword>
<evidence type="ECO:0000256" key="1">
    <source>
        <dbReference type="ARBA" id="ARBA00004459"/>
    </source>
</evidence>
<dbReference type="NCBIfam" id="NF047847">
    <property type="entry name" value="SS_mature_LptM"/>
    <property type="match status" value="1"/>
</dbReference>
<evidence type="ECO:0000256" key="7">
    <source>
        <dbReference type="SAM" id="MobiDB-lite"/>
    </source>
</evidence>
<comment type="subcellular location">
    <subcellularLocation>
        <location evidence="1">Cell outer membrane</location>
        <topology evidence="1">Lipid-anchor</topology>
    </subcellularLocation>
</comment>
<protein>
    <submittedName>
        <fullName evidence="8">Uncharacterized protein</fullName>
    </submittedName>
</protein>
<evidence type="ECO:0000256" key="4">
    <source>
        <dbReference type="ARBA" id="ARBA00023139"/>
    </source>
</evidence>
<feature type="region of interest" description="Disordered" evidence="7">
    <location>
        <begin position="43"/>
        <end position="69"/>
    </location>
</feature>
<dbReference type="AlphaFoldDB" id="A0A5C7SBN9"/>
<keyword evidence="3" id="KW-0472">Membrane</keyword>
<evidence type="ECO:0000313" key="9">
    <source>
        <dbReference type="Proteomes" id="UP000321192"/>
    </source>
</evidence>
<dbReference type="PROSITE" id="PS51257">
    <property type="entry name" value="PROKAR_LIPOPROTEIN"/>
    <property type="match status" value="1"/>
</dbReference>
<keyword evidence="2" id="KW-0732">Signal</keyword>
<sequence length="69" mass="7206">MRVPQRVPLRVPLRVQFPAIALACALLTACGIKGPLYLPAPGTASAPPAGADHSKPVVPKDLIKESPLE</sequence>
<evidence type="ECO:0000256" key="3">
    <source>
        <dbReference type="ARBA" id="ARBA00023136"/>
    </source>
</evidence>
<reference evidence="8 9" key="1">
    <citation type="submission" date="2018-09" db="EMBL/GenBank/DDBJ databases">
        <title>Metagenome Assembled Genomes from an Advanced Water Purification Facility.</title>
        <authorList>
            <person name="Stamps B.W."/>
            <person name="Spear J.R."/>
        </authorList>
    </citation>
    <scope>NUCLEOTIDE SEQUENCE [LARGE SCALE GENOMIC DNA]</scope>
    <source>
        <strain evidence="8">Bin_27_1</strain>
    </source>
</reference>